<dbReference type="GO" id="GO:0015658">
    <property type="term" value="F:branched-chain amino acid transmembrane transporter activity"/>
    <property type="evidence" value="ECO:0007669"/>
    <property type="project" value="InterPro"/>
</dbReference>
<name>A0A4S3MMX6_9RHOB</name>
<keyword evidence="4 6" id="KW-1133">Transmembrane helix</keyword>
<evidence type="ECO:0000256" key="1">
    <source>
        <dbReference type="ARBA" id="ARBA00004651"/>
    </source>
</evidence>
<evidence type="ECO:0000256" key="2">
    <source>
        <dbReference type="ARBA" id="ARBA00022475"/>
    </source>
</evidence>
<comment type="caution">
    <text evidence="7">The sequence shown here is derived from an EMBL/GenBank/DDBJ whole genome shotgun (WGS) entry which is preliminary data.</text>
</comment>
<feature type="transmembrane region" description="Helical" evidence="6">
    <location>
        <begin position="260"/>
        <end position="285"/>
    </location>
</feature>
<dbReference type="PANTHER" id="PTHR30482">
    <property type="entry name" value="HIGH-AFFINITY BRANCHED-CHAIN AMINO ACID TRANSPORT SYSTEM PERMEASE"/>
    <property type="match status" value="1"/>
</dbReference>
<evidence type="ECO:0000256" key="3">
    <source>
        <dbReference type="ARBA" id="ARBA00022692"/>
    </source>
</evidence>
<keyword evidence="3 6" id="KW-0812">Transmembrane</keyword>
<dbReference type="Proteomes" id="UP000309450">
    <property type="component" value="Unassembled WGS sequence"/>
</dbReference>
<proteinExistence type="predicted"/>
<protein>
    <submittedName>
        <fullName evidence="7">Branched-chain amino acid ABC transporter permease</fullName>
    </submittedName>
</protein>
<dbReference type="GO" id="GO:0005886">
    <property type="term" value="C:plasma membrane"/>
    <property type="evidence" value="ECO:0007669"/>
    <property type="project" value="UniProtKB-SubCell"/>
</dbReference>
<evidence type="ECO:0000313" key="8">
    <source>
        <dbReference type="Proteomes" id="UP000309450"/>
    </source>
</evidence>
<organism evidence="7 8">
    <name type="scientific">Aliigemmobacter aestuarii</name>
    <dbReference type="NCBI Taxonomy" id="1445661"/>
    <lineage>
        <taxon>Bacteria</taxon>
        <taxon>Pseudomonadati</taxon>
        <taxon>Pseudomonadota</taxon>
        <taxon>Alphaproteobacteria</taxon>
        <taxon>Rhodobacterales</taxon>
        <taxon>Paracoccaceae</taxon>
        <taxon>Aliigemmobacter</taxon>
    </lineage>
</organism>
<evidence type="ECO:0000256" key="6">
    <source>
        <dbReference type="SAM" id="Phobius"/>
    </source>
</evidence>
<keyword evidence="5 6" id="KW-0472">Membrane</keyword>
<evidence type="ECO:0000256" key="5">
    <source>
        <dbReference type="ARBA" id="ARBA00023136"/>
    </source>
</evidence>
<dbReference type="InterPro" id="IPR043428">
    <property type="entry name" value="LivM-like"/>
</dbReference>
<dbReference type="OrthoDB" id="9804361at2"/>
<feature type="transmembrane region" description="Helical" evidence="6">
    <location>
        <begin position="37"/>
        <end position="56"/>
    </location>
</feature>
<keyword evidence="8" id="KW-1185">Reference proteome</keyword>
<comment type="subcellular location">
    <subcellularLocation>
        <location evidence="1">Cell membrane</location>
        <topology evidence="1">Multi-pass membrane protein</topology>
    </subcellularLocation>
</comment>
<feature type="transmembrane region" description="Helical" evidence="6">
    <location>
        <begin position="219"/>
        <end position="240"/>
    </location>
</feature>
<dbReference type="AlphaFoldDB" id="A0A4S3MMX6"/>
<sequence length="326" mass="34191">MRRDMTINLVIFGLLVATAIGAHLMGEGFTVTLATKAAIFGLAGVGLNLALGYGGLVSFGHAAFFGIGGYVTGIFASHAASGQPILTLPFTLAGSNEMLGIWPMAMVAAGLAALVIGALSLRTTGVYFIMVTLAFAQMLFYFAISWPRYGGEDGLSFYVRNTFPGLNTFDPIQYFAICATLLGLALLFTAVVTQSRFGLALQAARQNSQRTVAVGIRPYGIRLTAFVLSGMIVGLAGALYADLNRFVSPAMLSWHMSGEIMVFVILGGVGRLCGPVAGAAIFILLEHLLGGVSDYWQALLGLLLLAIVLFAPGGLIGIVTGSRRHA</sequence>
<evidence type="ECO:0000313" key="7">
    <source>
        <dbReference type="EMBL" id="THD83758.1"/>
    </source>
</evidence>
<feature type="transmembrane region" description="Helical" evidence="6">
    <location>
        <begin position="297"/>
        <end position="319"/>
    </location>
</feature>
<feature type="transmembrane region" description="Helical" evidence="6">
    <location>
        <begin position="126"/>
        <end position="144"/>
    </location>
</feature>
<accession>A0A4S3MMX6</accession>
<dbReference type="Pfam" id="PF02653">
    <property type="entry name" value="BPD_transp_2"/>
    <property type="match status" value="1"/>
</dbReference>
<dbReference type="CDD" id="cd06581">
    <property type="entry name" value="TM_PBP1_LivM_like"/>
    <property type="match status" value="1"/>
</dbReference>
<evidence type="ECO:0000256" key="4">
    <source>
        <dbReference type="ARBA" id="ARBA00022989"/>
    </source>
</evidence>
<feature type="transmembrane region" description="Helical" evidence="6">
    <location>
        <begin position="7"/>
        <end position="25"/>
    </location>
</feature>
<feature type="transmembrane region" description="Helical" evidence="6">
    <location>
        <begin position="100"/>
        <end position="119"/>
    </location>
</feature>
<gene>
    <name evidence="7" type="ORF">E7811_10885</name>
</gene>
<keyword evidence="2" id="KW-1003">Cell membrane</keyword>
<reference evidence="7 8" key="1">
    <citation type="submission" date="2019-04" db="EMBL/GenBank/DDBJ databases">
        <title>Draft genome sequence of Gemmobacter aestuarii sp. nov.</title>
        <authorList>
            <person name="Hameed A."/>
            <person name="Lin S.-Y."/>
            <person name="Shahina M."/>
            <person name="Lai W.-A."/>
            <person name="Young C.-C."/>
        </authorList>
    </citation>
    <scope>NUCLEOTIDE SEQUENCE [LARGE SCALE GENOMIC DNA]</scope>
    <source>
        <strain evidence="7 8">CC-PW-75</strain>
    </source>
</reference>
<dbReference type="RefSeq" id="WP_136394651.1">
    <property type="nucleotide sequence ID" value="NZ_SSND01000002.1"/>
</dbReference>
<dbReference type="EMBL" id="SSND01000002">
    <property type="protein sequence ID" value="THD83758.1"/>
    <property type="molecule type" value="Genomic_DNA"/>
</dbReference>
<dbReference type="InterPro" id="IPR001851">
    <property type="entry name" value="ABC_transp_permease"/>
</dbReference>
<dbReference type="PANTHER" id="PTHR30482:SF17">
    <property type="entry name" value="ABC TRANSPORTER ATP-BINDING PROTEIN"/>
    <property type="match status" value="1"/>
</dbReference>
<feature type="transmembrane region" description="Helical" evidence="6">
    <location>
        <begin position="172"/>
        <end position="199"/>
    </location>
</feature>
<feature type="transmembrane region" description="Helical" evidence="6">
    <location>
        <begin position="63"/>
        <end position="80"/>
    </location>
</feature>